<evidence type="ECO:0000313" key="2">
    <source>
        <dbReference type="Proteomes" id="UP001140172"/>
    </source>
</evidence>
<name>A0A9W8LG31_9FUNG</name>
<accession>A0A9W8LG31</accession>
<proteinExistence type="predicted"/>
<dbReference type="EMBL" id="JANBUM010000261">
    <property type="protein sequence ID" value="KAJ2780186.1"/>
    <property type="molecule type" value="Genomic_DNA"/>
</dbReference>
<sequence length="115" mass="13226">MQKLKHKLKSKPKPTSSPYTIDRGIYFIYHDRSNTLTSPQEFLKNHQSLDVLPVIAPSNASCKRLIKIISRQYRGCRLRGKDICFQADDGTFRVCSPALPISSYQLAHRDFVFLL</sequence>
<reference evidence="1" key="1">
    <citation type="submission" date="2022-07" db="EMBL/GenBank/DDBJ databases">
        <title>Phylogenomic reconstructions and comparative analyses of Kickxellomycotina fungi.</title>
        <authorList>
            <person name="Reynolds N.K."/>
            <person name="Stajich J.E."/>
            <person name="Barry K."/>
            <person name="Grigoriev I.V."/>
            <person name="Crous P."/>
            <person name="Smith M.E."/>
        </authorList>
    </citation>
    <scope>NUCLEOTIDE SEQUENCE</scope>
    <source>
        <strain evidence="1">BCRC 34489</strain>
    </source>
</reference>
<comment type="caution">
    <text evidence="1">The sequence shown here is derived from an EMBL/GenBank/DDBJ whole genome shotgun (WGS) entry which is preliminary data.</text>
</comment>
<evidence type="ECO:0000313" key="1">
    <source>
        <dbReference type="EMBL" id="KAJ2780186.1"/>
    </source>
</evidence>
<gene>
    <name evidence="1" type="ORF">GGI15_003626</name>
</gene>
<dbReference type="Proteomes" id="UP001140172">
    <property type="component" value="Unassembled WGS sequence"/>
</dbReference>
<dbReference type="AlphaFoldDB" id="A0A9W8LG31"/>
<keyword evidence="2" id="KW-1185">Reference proteome</keyword>
<organism evidence="1 2">
    <name type="scientific">Coemansia interrupta</name>
    <dbReference type="NCBI Taxonomy" id="1126814"/>
    <lineage>
        <taxon>Eukaryota</taxon>
        <taxon>Fungi</taxon>
        <taxon>Fungi incertae sedis</taxon>
        <taxon>Zoopagomycota</taxon>
        <taxon>Kickxellomycotina</taxon>
        <taxon>Kickxellomycetes</taxon>
        <taxon>Kickxellales</taxon>
        <taxon>Kickxellaceae</taxon>
        <taxon>Coemansia</taxon>
    </lineage>
</organism>
<protein>
    <submittedName>
        <fullName evidence="1">Uncharacterized protein</fullName>
    </submittedName>
</protein>